<dbReference type="PANTHER" id="PTHR24287">
    <property type="entry name" value="P450, PUTATIVE (EUROFUNG)-RELATED"/>
    <property type="match status" value="1"/>
</dbReference>
<keyword evidence="7" id="KW-0503">Monooxygenase</keyword>
<evidence type="ECO:0000256" key="2">
    <source>
        <dbReference type="ARBA" id="ARBA00010617"/>
    </source>
</evidence>
<dbReference type="Proteomes" id="UP000803884">
    <property type="component" value="Unassembled WGS sequence"/>
</dbReference>
<dbReference type="PRINTS" id="PR00385">
    <property type="entry name" value="P450"/>
</dbReference>
<comment type="caution">
    <text evidence="11">The sequence shown here is derived from an EMBL/GenBank/DDBJ whole genome shotgun (WGS) entry which is preliminary data.</text>
</comment>
<dbReference type="PRINTS" id="PR00464">
    <property type="entry name" value="EP450II"/>
</dbReference>
<keyword evidence="4 8" id="KW-0479">Metal-binding</keyword>
<dbReference type="GO" id="GO:0005506">
    <property type="term" value="F:iron ion binding"/>
    <property type="evidence" value="ECO:0007669"/>
    <property type="project" value="InterPro"/>
</dbReference>
<dbReference type="InterPro" id="IPR047146">
    <property type="entry name" value="Cyt_P450_E_CYP52_fungi"/>
</dbReference>
<dbReference type="SUPFAM" id="SSF48264">
    <property type="entry name" value="Cytochrome P450"/>
    <property type="match status" value="1"/>
</dbReference>
<feature type="compositionally biased region" description="Basic and acidic residues" evidence="9">
    <location>
        <begin position="275"/>
        <end position="287"/>
    </location>
</feature>
<dbReference type="Gene3D" id="1.10.630.10">
    <property type="entry name" value="Cytochrome P450"/>
    <property type="match status" value="1"/>
</dbReference>
<evidence type="ECO:0000256" key="10">
    <source>
        <dbReference type="SAM" id="Phobius"/>
    </source>
</evidence>
<dbReference type="GeneID" id="96006753"/>
<evidence type="ECO:0000313" key="11">
    <source>
        <dbReference type="EMBL" id="KAL1586483.1"/>
    </source>
</evidence>
<evidence type="ECO:0000256" key="8">
    <source>
        <dbReference type="PIRSR" id="PIRSR602402-1"/>
    </source>
</evidence>
<dbReference type="Pfam" id="PF00067">
    <property type="entry name" value="p450"/>
    <property type="match status" value="1"/>
</dbReference>
<dbReference type="InterPro" id="IPR002974">
    <property type="entry name" value="Cyt_P450_E_CYP52_ascomycetes"/>
</dbReference>
<dbReference type="InterPro" id="IPR001128">
    <property type="entry name" value="Cyt_P450"/>
</dbReference>
<dbReference type="GO" id="GO:0016712">
    <property type="term" value="F:oxidoreductase activity, acting on paired donors, with incorporation or reduction of molecular oxygen, reduced flavin or flavoprotein as one donor, and incorporation of one atom of oxygen"/>
    <property type="evidence" value="ECO:0007669"/>
    <property type="project" value="InterPro"/>
</dbReference>
<evidence type="ECO:0000256" key="7">
    <source>
        <dbReference type="ARBA" id="ARBA00023033"/>
    </source>
</evidence>
<dbReference type="RefSeq" id="XP_069229588.1">
    <property type="nucleotide sequence ID" value="XM_069373915.1"/>
</dbReference>
<protein>
    <recommendedName>
        <fullName evidence="13">Cytochrome P450</fullName>
    </recommendedName>
</protein>
<dbReference type="CDD" id="cd11063">
    <property type="entry name" value="CYP52"/>
    <property type="match status" value="1"/>
</dbReference>
<comment type="similarity">
    <text evidence="2">Belongs to the cytochrome P450 family.</text>
</comment>
<dbReference type="EMBL" id="JAAQHG020000014">
    <property type="protein sequence ID" value="KAL1586483.1"/>
    <property type="molecule type" value="Genomic_DNA"/>
</dbReference>
<keyword evidence="5" id="KW-0560">Oxidoreductase</keyword>
<keyword evidence="3 8" id="KW-0349">Heme</keyword>
<feature type="region of interest" description="Disordered" evidence="9">
    <location>
        <begin position="275"/>
        <end position="295"/>
    </location>
</feature>
<evidence type="ECO:0000256" key="6">
    <source>
        <dbReference type="ARBA" id="ARBA00023004"/>
    </source>
</evidence>
<evidence type="ECO:0000313" key="12">
    <source>
        <dbReference type="Proteomes" id="UP000803884"/>
    </source>
</evidence>
<feature type="binding site" description="axial binding residue" evidence="8">
    <location>
        <position position="469"/>
    </location>
    <ligand>
        <name>heme</name>
        <dbReference type="ChEBI" id="CHEBI:30413"/>
    </ligand>
    <ligandPart>
        <name>Fe</name>
        <dbReference type="ChEBI" id="CHEBI:18248"/>
    </ligandPart>
</feature>
<feature type="transmembrane region" description="Helical" evidence="10">
    <location>
        <begin position="6"/>
        <end position="25"/>
    </location>
</feature>
<evidence type="ECO:0000256" key="4">
    <source>
        <dbReference type="ARBA" id="ARBA00022723"/>
    </source>
</evidence>
<evidence type="ECO:0008006" key="13">
    <source>
        <dbReference type="Google" id="ProtNLM"/>
    </source>
</evidence>
<evidence type="ECO:0000256" key="5">
    <source>
        <dbReference type="ARBA" id="ARBA00023002"/>
    </source>
</evidence>
<evidence type="ECO:0000256" key="1">
    <source>
        <dbReference type="ARBA" id="ARBA00001971"/>
    </source>
</evidence>
<reference evidence="11 12" key="1">
    <citation type="journal article" date="2020" name="Microbiol. Resour. Announc.">
        <title>Draft Genome Sequence of a Cladosporium Species Isolated from the Mesophotic Ascidian Didemnum maculosum.</title>
        <authorList>
            <person name="Gioti A."/>
            <person name="Siaperas R."/>
            <person name="Nikolaivits E."/>
            <person name="Le Goff G."/>
            <person name="Ouazzani J."/>
            <person name="Kotoulas G."/>
            <person name="Topakas E."/>
        </authorList>
    </citation>
    <scope>NUCLEOTIDE SEQUENCE [LARGE SCALE GENOMIC DNA]</scope>
    <source>
        <strain evidence="11 12">TM138-S3</strain>
    </source>
</reference>
<keyword evidence="10" id="KW-0472">Membrane</keyword>
<organism evidence="11 12">
    <name type="scientific">Cladosporium halotolerans</name>
    <dbReference type="NCBI Taxonomy" id="1052096"/>
    <lineage>
        <taxon>Eukaryota</taxon>
        <taxon>Fungi</taxon>
        <taxon>Dikarya</taxon>
        <taxon>Ascomycota</taxon>
        <taxon>Pezizomycotina</taxon>
        <taxon>Dothideomycetes</taxon>
        <taxon>Dothideomycetidae</taxon>
        <taxon>Cladosporiales</taxon>
        <taxon>Cladosporiaceae</taxon>
        <taxon>Cladosporium</taxon>
    </lineage>
</organism>
<dbReference type="PRINTS" id="PR01239">
    <property type="entry name" value="EP450IICYP52"/>
</dbReference>
<proteinExistence type="inferred from homology"/>
<gene>
    <name evidence="11" type="ORF">WHR41_05310</name>
</gene>
<sequence length="532" mass="60134">MVLPLDSIRVIALVAIFASTLFKTFQGIIRHRRAQAFAEAHGCEPAPKRRQKWYYFGADTLVESYRHKKQFHYLELLQQNFTEYGLTYTSSVLGTSKLTTIDPANVEAILKTQWSDFLARPARKIPLDGLVGPGILTADGNLWSTHRKLMQPSFKRKSLEDFGLYDEHFERLLQHFPTPGQVIDLQNLFFGFTLDTSTQHLFGCSSGTLAPSSVVSPEPALAGAFDRSQRAAVEKFALGWADRFRPQLQYWRDTSRVHRFADRYVKLALQRKRDNNDASLEKQESKGTSEGSASASLPRARLNFLDELCERTQNHDDIRKGALHMLVAGRDSTASLLSNLWFMLARDKRVWHKLKEEVDALQGAQPGSENLRDMTYLRFCINESLRCHPAIPWSLRAAGQDTTLPSGGGSDQKSPIFVKAGTTVLIPLYCLHRRVEFWGADADRFYPERWEDAKPGWSYIPFLAGPRMCLGYQFAINTASYVTVRMIQELESISPAAEGPWKEELGLSMASADGVHVRLAYRKDKASAVPHM</sequence>
<keyword evidence="10" id="KW-1133">Transmembrane helix</keyword>
<keyword evidence="10" id="KW-0812">Transmembrane</keyword>
<dbReference type="InterPro" id="IPR036396">
    <property type="entry name" value="Cyt_P450_sf"/>
</dbReference>
<evidence type="ECO:0000256" key="9">
    <source>
        <dbReference type="SAM" id="MobiDB-lite"/>
    </source>
</evidence>
<evidence type="ECO:0000256" key="3">
    <source>
        <dbReference type="ARBA" id="ARBA00022617"/>
    </source>
</evidence>
<name>A0AB34KNX9_9PEZI</name>
<dbReference type="GO" id="GO:0020037">
    <property type="term" value="F:heme binding"/>
    <property type="evidence" value="ECO:0007669"/>
    <property type="project" value="InterPro"/>
</dbReference>
<dbReference type="InterPro" id="IPR002402">
    <property type="entry name" value="Cyt_P450_E_grp-II"/>
</dbReference>
<keyword evidence="6 8" id="KW-0408">Iron</keyword>
<comment type="cofactor">
    <cofactor evidence="1 8">
        <name>heme</name>
        <dbReference type="ChEBI" id="CHEBI:30413"/>
    </cofactor>
</comment>
<dbReference type="PANTHER" id="PTHR24287:SF1">
    <property type="entry name" value="P450, PUTATIVE (EUROFUNG)-RELATED"/>
    <property type="match status" value="1"/>
</dbReference>
<dbReference type="AlphaFoldDB" id="A0AB34KNX9"/>
<accession>A0AB34KNX9</accession>
<keyword evidence="12" id="KW-1185">Reference proteome</keyword>